<keyword evidence="4" id="KW-1185">Reference proteome</keyword>
<feature type="compositionally biased region" description="Basic and acidic residues" evidence="2">
    <location>
        <begin position="26"/>
        <end position="37"/>
    </location>
</feature>
<evidence type="ECO:0000313" key="4">
    <source>
        <dbReference type="Proteomes" id="UP001551176"/>
    </source>
</evidence>
<dbReference type="Pfam" id="PF04203">
    <property type="entry name" value="Sortase"/>
    <property type="match status" value="1"/>
</dbReference>
<dbReference type="RefSeq" id="WP_359344976.1">
    <property type="nucleotide sequence ID" value="NZ_JBEYXV010000002.1"/>
</dbReference>
<evidence type="ECO:0000256" key="2">
    <source>
        <dbReference type="SAM" id="MobiDB-lite"/>
    </source>
</evidence>
<dbReference type="InterPro" id="IPR005754">
    <property type="entry name" value="Sortase"/>
</dbReference>
<reference evidence="3 4" key="1">
    <citation type="submission" date="2024-06" db="EMBL/GenBank/DDBJ databases">
        <title>The Natural Products Discovery Center: Release of the First 8490 Sequenced Strains for Exploring Actinobacteria Biosynthetic Diversity.</title>
        <authorList>
            <person name="Kalkreuter E."/>
            <person name="Kautsar S.A."/>
            <person name="Yang D."/>
            <person name="Bader C.D."/>
            <person name="Teijaro C.N."/>
            <person name="Fluegel L."/>
            <person name="Davis C.M."/>
            <person name="Simpson J.R."/>
            <person name="Lauterbach L."/>
            <person name="Steele A.D."/>
            <person name="Gui C."/>
            <person name="Meng S."/>
            <person name="Li G."/>
            <person name="Viehrig K."/>
            <person name="Ye F."/>
            <person name="Su P."/>
            <person name="Kiefer A.F."/>
            <person name="Nichols A."/>
            <person name="Cepeda A.J."/>
            <person name="Yan W."/>
            <person name="Fan B."/>
            <person name="Jiang Y."/>
            <person name="Adhikari A."/>
            <person name="Zheng C.-J."/>
            <person name="Schuster L."/>
            <person name="Cowan T.M."/>
            <person name="Smanski M.J."/>
            <person name="Chevrette M.G."/>
            <person name="De Carvalho L.P.S."/>
            <person name="Shen B."/>
        </authorList>
    </citation>
    <scope>NUCLEOTIDE SEQUENCE [LARGE SCALE GENOMIC DNA]</scope>
    <source>
        <strain evidence="3 4">NPDC046838</strain>
    </source>
</reference>
<dbReference type="Gene3D" id="2.40.260.10">
    <property type="entry name" value="Sortase"/>
    <property type="match status" value="1"/>
</dbReference>
<sequence length="151" mass="16523">MASDPVRVAIPSIDVSSTLERLGLDERKQMETPRDPTKAGWYRPGPAPGAKGPAVIAGHVTWNGTPAVFFDLAKLKKGETVVVDREDGVTAEFTIDRVAQYPKAEFPTVEVYRNLDHAGLRLITCAGDYSKADRRYSDNIVVYATLTGTRT</sequence>
<comment type="caution">
    <text evidence="3">The sequence shown here is derived from an EMBL/GenBank/DDBJ whole genome shotgun (WGS) entry which is preliminary data.</text>
</comment>
<dbReference type="InterPro" id="IPR042001">
    <property type="entry name" value="Sortase_F"/>
</dbReference>
<proteinExistence type="predicted"/>
<evidence type="ECO:0000313" key="3">
    <source>
        <dbReference type="EMBL" id="MEU6819991.1"/>
    </source>
</evidence>
<dbReference type="InterPro" id="IPR023365">
    <property type="entry name" value="Sortase_dom-sf"/>
</dbReference>
<dbReference type="NCBIfam" id="NF033748">
    <property type="entry name" value="class_F_sortase"/>
    <property type="match status" value="1"/>
</dbReference>
<feature type="region of interest" description="Disordered" evidence="2">
    <location>
        <begin position="26"/>
        <end position="46"/>
    </location>
</feature>
<dbReference type="SUPFAM" id="SSF63817">
    <property type="entry name" value="Sortase"/>
    <property type="match status" value="1"/>
</dbReference>
<accession>A0ABV3BG61</accession>
<dbReference type="CDD" id="cd05829">
    <property type="entry name" value="Sortase_F"/>
    <property type="match status" value="1"/>
</dbReference>
<gene>
    <name evidence="3" type="ORF">ABZ921_05125</name>
</gene>
<protein>
    <submittedName>
        <fullName evidence="3">Class F sortase</fullName>
    </submittedName>
</protein>
<evidence type="ECO:0000256" key="1">
    <source>
        <dbReference type="ARBA" id="ARBA00022801"/>
    </source>
</evidence>
<dbReference type="EMBL" id="JBEYXV010000002">
    <property type="protein sequence ID" value="MEU6819991.1"/>
    <property type="molecule type" value="Genomic_DNA"/>
</dbReference>
<name>A0ABV3BG61_9ACTN</name>
<organism evidence="3 4">
    <name type="scientific">Streptomyces atriruber</name>
    <dbReference type="NCBI Taxonomy" id="545121"/>
    <lineage>
        <taxon>Bacteria</taxon>
        <taxon>Bacillati</taxon>
        <taxon>Actinomycetota</taxon>
        <taxon>Actinomycetes</taxon>
        <taxon>Kitasatosporales</taxon>
        <taxon>Streptomycetaceae</taxon>
        <taxon>Streptomyces</taxon>
    </lineage>
</organism>
<dbReference type="Proteomes" id="UP001551176">
    <property type="component" value="Unassembled WGS sequence"/>
</dbReference>
<keyword evidence="1" id="KW-0378">Hydrolase</keyword>